<accession>A0A1S8GR66</accession>
<keyword evidence="1" id="KW-0732">Signal</keyword>
<organism evidence="2 3">
    <name type="scientific">Bombella intestini</name>
    <dbReference type="NCBI Taxonomy" id="1539051"/>
    <lineage>
        <taxon>Bacteria</taxon>
        <taxon>Pseudomonadati</taxon>
        <taxon>Pseudomonadota</taxon>
        <taxon>Alphaproteobacteria</taxon>
        <taxon>Acetobacterales</taxon>
        <taxon>Acetobacteraceae</taxon>
        <taxon>Bombella</taxon>
    </lineage>
</organism>
<evidence type="ECO:0000313" key="2">
    <source>
        <dbReference type="EMBL" id="OOL19522.1"/>
    </source>
</evidence>
<keyword evidence="3" id="KW-1185">Reference proteome</keyword>
<reference evidence="2 3" key="1">
    <citation type="journal article" date="2016" name="PLoS ONE">
        <title>Whole-Genome Sequence Analysis of Bombella intestini LMG 28161T, a Novel Acetic Acid Bacterium Isolated from the Crop of a Red-Tailed Bumble Bee, Bombus lapidarius.</title>
        <authorList>
            <person name="Li L."/>
            <person name="Illeghems K."/>
            <person name="Van Kerrebroeck S."/>
            <person name="Borremans W."/>
            <person name="Cleenwerck I."/>
            <person name="Smagghe G."/>
            <person name="De Vuyst L."/>
            <person name="Vandamme P."/>
        </authorList>
    </citation>
    <scope>NUCLEOTIDE SEQUENCE [LARGE SCALE GENOMIC DNA]</scope>
    <source>
        <strain evidence="2 3">R-52487</strain>
    </source>
</reference>
<protein>
    <recommendedName>
        <fullName evidence="4">Lipoprotein</fullName>
    </recommendedName>
</protein>
<dbReference type="AlphaFoldDB" id="A0A1S8GR66"/>
<gene>
    <name evidence="2" type="ORF">AL01_00590</name>
</gene>
<evidence type="ECO:0000256" key="1">
    <source>
        <dbReference type="SAM" id="SignalP"/>
    </source>
</evidence>
<sequence>MRPAFLTCLLSLCTLGACSSLPNPASDPYGLWMGKLVTEQGLCPTDEMSSLRIRGHEIVFNPGMSSSILRGTYEKGQQHYLAELVDKGMNGTPYRQTFNGYPVGTAIGGTYTSPRCRAHVSLVRR</sequence>
<evidence type="ECO:0000313" key="3">
    <source>
        <dbReference type="Proteomes" id="UP000200980"/>
    </source>
</evidence>
<feature type="chain" id="PRO_5012345567" description="Lipoprotein" evidence="1">
    <location>
        <begin position="26"/>
        <end position="125"/>
    </location>
</feature>
<dbReference type="RefSeq" id="WP_077395840.1">
    <property type="nucleotide sequence ID" value="NZ_JATM01000001.1"/>
</dbReference>
<dbReference type="EMBL" id="JATM01000001">
    <property type="protein sequence ID" value="OOL19522.1"/>
    <property type="molecule type" value="Genomic_DNA"/>
</dbReference>
<proteinExistence type="predicted"/>
<name>A0A1S8GR66_9PROT</name>
<dbReference type="PROSITE" id="PS51257">
    <property type="entry name" value="PROKAR_LIPOPROTEIN"/>
    <property type="match status" value="1"/>
</dbReference>
<dbReference type="Proteomes" id="UP000200980">
    <property type="component" value="Unassembled WGS sequence"/>
</dbReference>
<evidence type="ECO:0008006" key="4">
    <source>
        <dbReference type="Google" id="ProtNLM"/>
    </source>
</evidence>
<feature type="signal peptide" evidence="1">
    <location>
        <begin position="1"/>
        <end position="25"/>
    </location>
</feature>
<dbReference type="OrthoDB" id="7280352at2"/>
<comment type="caution">
    <text evidence="2">The sequence shown here is derived from an EMBL/GenBank/DDBJ whole genome shotgun (WGS) entry which is preliminary data.</text>
</comment>